<proteinExistence type="predicted"/>
<comment type="caution">
    <text evidence="1">The sequence shown here is derived from an EMBL/GenBank/DDBJ whole genome shotgun (WGS) entry which is preliminary data.</text>
</comment>
<reference evidence="1" key="1">
    <citation type="submission" date="2021-01" db="EMBL/GenBank/DDBJ databases">
        <title>WGS of actinomycetes isolated from Thailand.</title>
        <authorList>
            <person name="Thawai C."/>
        </authorList>
    </citation>
    <scope>NUCLEOTIDE SEQUENCE</scope>
    <source>
        <strain evidence="1">RCU-197</strain>
    </source>
</reference>
<gene>
    <name evidence="1" type="ORF">JK359_21435</name>
    <name evidence="2" type="ORF">JK359_21440</name>
</gene>
<dbReference type="AlphaFoldDB" id="A0A937ELW3"/>
<keyword evidence="3" id="KW-1185">Reference proteome</keyword>
<organism evidence="1 3">
    <name type="scientific">Streptomyces actinomycinicus</name>
    <dbReference type="NCBI Taxonomy" id="1695166"/>
    <lineage>
        <taxon>Bacteria</taxon>
        <taxon>Bacillati</taxon>
        <taxon>Actinomycetota</taxon>
        <taxon>Actinomycetes</taxon>
        <taxon>Kitasatosporales</taxon>
        <taxon>Streptomycetaceae</taxon>
        <taxon>Streptomyces</taxon>
    </lineage>
</organism>
<dbReference type="EMBL" id="JAERRK010000010">
    <property type="protein sequence ID" value="MBL1084496.1"/>
    <property type="molecule type" value="Genomic_DNA"/>
</dbReference>
<sequence>LWRFRLSALAVQAVLWAGFGLVFGETAQRLLRPEPVPDTPGQTVPAAH</sequence>
<dbReference type="EMBL" id="JAERRK010000011">
    <property type="protein sequence ID" value="MBL1084497.1"/>
    <property type="molecule type" value="Genomic_DNA"/>
</dbReference>
<dbReference type="Proteomes" id="UP000661858">
    <property type="component" value="Unassembled WGS sequence"/>
</dbReference>
<feature type="non-terminal residue" evidence="1">
    <location>
        <position position="1"/>
    </location>
</feature>
<evidence type="ECO:0000313" key="2">
    <source>
        <dbReference type="EMBL" id="MBL1084497.1"/>
    </source>
</evidence>
<evidence type="ECO:0000313" key="3">
    <source>
        <dbReference type="Proteomes" id="UP000661858"/>
    </source>
</evidence>
<protein>
    <submittedName>
        <fullName evidence="1">Uncharacterized protein</fullName>
    </submittedName>
</protein>
<name>A0A937ELW3_9ACTN</name>
<accession>A0A937ELW3</accession>
<evidence type="ECO:0000313" key="1">
    <source>
        <dbReference type="EMBL" id="MBL1084496.1"/>
    </source>
</evidence>